<keyword evidence="5" id="KW-0732">Signal</keyword>
<dbReference type="Proteomes" id="UP001220964">
    <property type="component" value="Unassembled WGS sequence"/>
</dbReference>
<protein>
    <submittedName>
        <fullName evidence="7">OmpA family protein</fullName>
    </submittedName>
</protein>
<evidence type="ECO:0000256" key="5">
    <source>
        <dbReference type="SAM" id="SignalP"/>
    </source>
</evidence>
<dbReference type="InterPro" id="IPR006665">
    <property type="entry name" value="OmpA-like"/>
</dbReference>
<organism evidence="7 8">
    <name type="scientific">Psychromarinibacter sediminicola</name>
    <dbReference type="NCBI Taxonomy" id="3033385"/>
    <lineage>
        <taxon>Bacteria</taxon>
        <taxon>Pseudomonadati</taxon>
        <taxon>Pseudomonadota</taxon>
        <taxon>Alphaproteobacteria</taxon>
        <taxon>Rhodobacterales</taxon>
        <taxon>Paracoccaceae</taxon>
        <taxon>Psychromarinibacter</taxon>
    </lineage>
</organism>
<keyword evidence="2 4" id="KW-0472">Membrane</keyword>
<dbReference type="SUPFAM" id="SSF103088">
    <property type="entry name" value="OmpA-like"/>
    <property type="match status" value="1"/>
</dbReference>
<evidence type="ECO:0000256" key="3">
    <source>
        <dbReference type="ARBA" id="ARBA00023237"/>
    </source>
</evidence>
<dbReference type="InterPro" id="IPR006664">
    <property type="entry name" value="OMP_bac"/>
</dbReference>
<accession>A0AAE3NTJ0</accession>
<dbReference type="PANTHER" id="PTHR30329:SF21">
    <property type="entry name" value="LIPOPROTEIN YIAD-RELATED"/>
    <property type="match status" value="1"/>
</dbReference>
<dbReference type="Pfam" id="PF13488">
    <property type="entry name" value="Gly-zipper_Omp"/>
    <property type="match status" value="1"/>
</dbReference>
<dbReference type="PROSITE" id="PS51123">
    <property type="entry name" value="OMPA_2"/>
    <property type="match status" value="1"/>
</dbReference>
<dbReference type="InterPro" id="IPR039567">
    <property type="entry name" value="Gly-zipper"/>
</dbReference>
<dbReference type="PRINTS" id="PR01023">
    <property type="entry name" value="NAFLGMOTY"/>
</dbReference>
<dbReference type="PANTHER" id="PTHR30329">
    <property type="entry name" value="STATOR ELEMENT OF FLAGELLAR MOTOR COMPLEX"/>
    <property type="match status" value="1"/>
</dbReference>
<comment type="subcellular location">
    <subcellularLocation>
        <location evidence="1">Cell outer membrane</location>
    </subcellularLocation>
</comment>
<reference evidence="7" key="1">
    <citation type="submission" date="2023-03" db="EMBL/GenBank/DDBJ databases">
        <title>Multiphase analysis and comparison of six strains from genera Psychromarinibacter, Lutimaribacter, and Maritimibacter, including a novel species: Psychromarinibacter sediminicola sp. nov.</title>
        <authorList>
            <person name="Wang Y.-H."/>
            <person name="Ye M.-Q."/>
            <person name="Du Z.-J."/>
        </authorList>
    </citation>
    <scope>NUCLEOTIDE SEQUENCE</scope>
    <source>
        <strain evidence="7">C21-152</strain>
    </source>
</reference>
<feature type="signal peptide" evidence="5">
    <location>
        <begin position="1"/>
        <end position="24"/>
    </location>
</feature>
<dbReference type="PROSITE" id="PS51257">
    <property type="entry name" value="PROKAR_LIPOPROTEIN"/>
    <property type="match status" value="1"/>
</dbReference>
<sequence length="218" mass="22444">MTLKTPLLLASAALLALTACTDPAVQTNDPNQRTKEGVALGGLLGAITGAAVSDNKGKGAVIGGILGAGAGAAIGYNLDKQAAELQRDFDNGRIQIINNGSSLVVRMPQDILFATDSAAVNPTLQSDLRVLANSLQRYPASTVQVVGHTDNTGSASYNQDLSVRRANSVASVLIGAGVPSRRIQAYGQGEDAPIASNLTAEGRAKNRRVDITIIPNSN</sequence>
<evidence type="ECO:0000313" key="7">
    <source>
        <dbReference type="EMBL" id="MDF0601781.1"/>
    </source>
</evidence>
<dbReference type="InterPro" id="IPR050330">
    <property type="entry name" value="Bact_OuterMem_StrucFunc"/>
</dbReference>
<comment type="caution">
    <text evidence="7">The sequence shown here is derived from an EMBL/GenBank/DDBJ whole genome shotgun (WGS) entry which is preliminary data.</text>
</comment>
<keyword evidence="8" id="KW-1185">Reference proteome</keyword>
<proteinExistence type="predicted"/>
<dbReference type="Gene3D" id="3.30.1330.60">
    <property type="entry name" value="OmpA-like domain"/>
    <property type="match status" value="1"/>
</dbReference>
<evidence type="ECO:0000259" key="6">
    <source>
        <dbReference type="PROSITE" id="PS51123"/>
    </source>
</evidence>
<dbReference type="Pfam" id="PF00691">
    <property type="entry name" value="OmpA"/>
    <property type="match status" value="1"/>
</dbReference>
<name>A0AAE3NTJ0_9RHOB</name>
<gene>
    <name evidence="7" type="ORF">P1J78_13630</name>
</gene>
<dbReference type="InterPro" id="IPR036737">
    <property type="entry name" value="OmpA-like_sf"/>
</dbReference>
<dbReference type="CDD" id="cd07185">
    <property type="entry name" value="OmpA_C-like"/>
    <property type="match status" value="1"/>
</dbReference>
<evidence type="ECO:0000256" key="1">
    <source>
        <dbReference type="ARBA" id="ARBA00004442"/>
    </source>
</evidence>
<keyword evidence="3" id="KW-0998">Cell outer membrane</keyword>
<dbReference type="RefSeq" id="WP_275567921.1">
    <property type="nucleotide sequence ID" value="NZ_JARGYC010000034.1"/>
</dbReference>
<dbReference type="PRINTS" id="PR01021">
    <property type="entry name" value="OMPADOMAIN"/>
</dbReference>
<dbReference type="EMBL" id="JARGYC010000034">
    <property type="protein sequence ID" value="MDF0601781.1"/>
    <property type="molecule type" value="Genomic_DNA"/>
</dbReference>
<dbReference type="GO" id="GO:0009279">
    <property type="term" value="C:cell outer membrane"/>
    <property type="evidence" value="ECO:0007669"/>
    <property type="project" value="UniProtKB-SubCell"/>
</dbReference>
<feature type="domain" description="OmpA-like" evidence="6">
    <location>
        <begin position="100"/>
        <end position="217"/>
    </location>
</feature>
<dbReference type="AlphaFoldDB" id="A0AAE3NTJ0"/>
<evidence type="ECO:0000256" key="4">
    <source>
        <dbReference type="PROSITE-ProRule" id="PRU00473"/>
    </source>
</evidence>
<evidence type="ECO:0000313" key="8">
    <source>
        <dbReference type="Proteomes" id="UP001220964"/>
    </source>
</evidence>
<feature type="chain" id="PRO_5041976559" evidence="5">
    <location>
        <begin position="25"/>
        <end position="218"/>
    </location>
</feature>
<evidence type="ECO:0000256" key="2">
    <source>
        <dbReference type="ARBA" id="ARBA00023136"/>
    </source>
</evidence>